<keyword evidence="3" id="KW-0804">Transcription</keyword>
<keyword evidence="6" id="KW-1185">Reference proteome</keyword>
<keyword evidence="1" id="KW-0805">Transcription regulation</keyword>
<protein>
    <submittedName>
        <fullName evidence="5">AraC family transcriptional regulator</fullName>
    </submittedName>
</protein>
<feature type="domain" description="HTH araC/xylS-type" evidence="4">
    <location>
        <begin position="12"/>
        <end position="110"/>
    </location>
</feature>
<dbReference type="PANTHER" id="PTHR47504:SF5">
    <property type="entry name" value="RIGHT ORIGIN-BINDING PROTEIN"/>
    <property type="match status" value="1"/>
</dbReference>
<dbReference type="SMART" id="SM00342">
    <property type="entry name" value="HTH_ARAC"/>
    <property type="match status" value="1"/>
</dbReference>
<dbReference type="AlphaFoldDB" id="A0A097R4T4"/>
<dbReference type="Gene3D" id="1.10.10.60">
    <property type="entry name" value="Homeodomain-like"/>
    <property type="match status" value="2"/>
</dbReference>
<dbReference type="SUPFAM" id="SSF46689">
    <property type="entry name" value="Homeodomain-like"/>
    <property type="match status" value="2"/>
</dbReference>
<evidence type="ECO:0000259" key="4">
    <source>
        <dbReference type="PROSITE" id="PS01124"/>
    </source>
</evidence>
<dbReference type="EMBL" id="CP009706">
    <property type="protein sequence ID" value="AIU73745.1"/>
    <property type="molecule type" value="Genomic_DNA"/>
</dbReference>
<evidence type="ECO:0000256" key="2">
    <source>
        <dbReference type="ARBA" id="ARBA00023125"/>
    </source>
</evidence>
<dbReference type="InterPro" id="IPR050959">
    <property type="entry name" value="MarA-like"/>
</dbReference>
<dbReference type="HOGENOM" id="CLU_000445_81_14_6"/>
<evidence type="ECO:0000256" key="3">
    <source>
        <dbReference type="ARBA" id="ARBA00023163"/>
    </source>
</evidence>
<gene>
    <name evidence="5" type="ORF">AT03_16030</name>
</gene>
<dbReference type="PANTHER" id="PTHR47504">
    <property type="entry name" value="RIGHT ORIGIN-BINDING PROTEIN"/>
    <property type="match status" value="1"/>
</dbReference>
<dbReference type="InterPro" id="IPR020449">
    <property type="entry name" value="Tscrpt_reg_AraC-type_HTH"/>
</dbReference>
<evidence type="ECO:0000313" key="6">
    <source>
        <dbReference type="Proteomes" id="UP000029986"/>
    </source>
</evidence>
<dbReference type="Pfam" id="PF12833">
    <property type="entry name" value="HTH_18"/>
    <property type="match status" value="1"/>
</dbReference>
<evidence type="ECO:0000256" key="1">
    <source>
        <dbReference type="ARBA" id="ARBA00023015"/>
    </source>
</evidence>
<dbReference type="KEGG" id="hav:AT03_16030"/>
<reference evidence="5 6" key="1">
    <citation type="journal article" date="2014" name="Gut Pathog.">
        <title>Gene clusters of Hafnia alvei strain FB1 important in survival and pathogenesis: a draft genome perspective.</title>
        <authorList>
            <person name="Tan J.Y."/>
            <person name="Yin W.F."/>
            <person name="Chan K.G."/>
        </authorList>
    </citation>
    <scope>NUCLEOTIDE SEQUENCE [LARGE SCALE GENOMIC DNA]</scope>
    <source>
        <strain evidence="5 6">FB1</strain>
    </source>
</reference>
<name>A0A097R4T4_HAFAL</name>
<evidence type="ECO:0000313" key="5">
    <source>
        <dbReference type="EMBL" id="AIU73745.1"/>
    </source>
</evidence>
<dbReference type="Proteomes" id="UP000029986">
    <property type="component" value="Chromosome"/>
</dbReference>
<dbReference type="OrthoDB" id="282744at2"/>
<proteinExistence type="predicted"/>
<dbReference type="RefSeq" id="WP_025799787.1">
    <property type="nucleotide sequence ID" value="NZ_CP009706.1"/>
</dbReference>
<keyword evidence="2" id="KW-0238">DNA-binding</keyword>
<sequence>MKREKCVIQSFPAVIDWINQNIHQGINASDVIKISGYSRSYFLREFQLHHGVSVSSFIKTTRLKASAQKLISTELKIFEVAQEMGFPSQSTFCQIFKGYFNMSPTEFRYRSMRPTMQ</sequence>
<dbReference type="PRINTS" id="PR00032">
    <property type="entry name" value="HTHARAC"/>
</dbReference>
<dbReference type="eggNOG" id="COG2207">
    <property type="taxonomic scope" value="Bacteria"/>
</dbReference>
<organism evidence="5 6">
    <name type="scientific">Hafnia alvei FB1</name>
    <dbReference type="NCBI Taxonomy" id="1453496"/>
    <lineage>
        <taxon>Bacteria</taxon>
        <taxon>Pseudomonadati</taxon>
        <taxon>Pseudomonadota</taxon>
        <taxon>Gammaproteobacteria</taxon>
        <taxon>Enterobacterales</taxon>
        <taxon>Hafniaceae</taxon>
        <taxon>Hafnia</taxon>
    </lineage>
</organism>
<dbReference type="GO" id="GO:0003700">
    <property type="term" value="F:DNA-binding transcription factor activity"/>
    <property type="evidence" value="ECO:0007669"/>
    <property type="project" value="InterPro"/>
</dbReference>
<dbReference type="InterPro" id="IPR018060">
    <property type="entry name" value="HTH_AraC"/>
</dbReference>
<dbReference type="PATRIC" id="fig|1453496.5.peg.3282"/>
<dbReference type="InterPro" id="IPR009057">
    <property type="entry name" value="Homeodomain-like_sf"/>
</dbReference>
<dbReference type="GO" id="GO:0043565">
    <property type="term" value="F:sequence-specific DNA binding"/>
    <property type="evidence" value="ECO:0007669"/>
    <property type="project" value="InterPro"/>
</dbReference>
<dbReference type="PROSITE" id="PS01124">
    <property type="entry name" value="HTH_ARAC_FAMILY_2"/>
    <property type="match status" value="1"/>
</dbReference>
<accession>A0A097R4T4</accession>